<protein>
    <submittedName>
        <fullName evidence="2">Uncharacterized protein</fullName>
    </submittedName>
</protein>
<reference evidence="3" key="1">
    <citation type="journal article" date="2019" name="Int. J. Syst. Evol. Microbiol.">
        <title>The Global Catalogue of Microorganisms (GCM) 10K type strain sequencing project: providing services to taxonomists for standard genome sequencing and annotation.</title>
        <authorList>
            <consortium name="The Broad Institute Genomics Platform"/>
            <consortium name="The Broad Institute Genome Sequencing Center for Infectious Disease"/>
            <person name="Wu L."/>
            <person name="Ma J."/>
        </authorList>
    </citation>
    <scope>NUCLEOTIDE SEQUENCE [LARGE SCALE GENOMIC DNA]</scope>
    <source>
        <strain evidence="3">CGMCC 4.7178</strain>
    </source>
</reference>
<dbReference type="Proteomes" id="UP000631535">
    <property type="component" value="Unassembled WGS sequence"/>
</dbReference>
<feature type="compositionally biased region" description="Basic and acidic residues" evidence="1">
    <location>
        <begin position="85"/>
        <end position="97"/>
    </location>
</feature>
<evidence type="ECO:0000313" key="2">
    <source>
        <dbReference type="EMBL" id="GGO42983.1"/>
    </source>
</evidence>
<comment type="caution">
    <text evidence="2">The sequence shown here is derived from an EMBL/GenBank/DDBJ whole genome shotgun (WGS) entry which is preliminary data.</text>
</comment>
<evidence type="ECO:0000313" key="3">
    <source>
        <dbReference type="Proteomes" id="UP000631535"/>
    </source>
</evidence>
<keyword evidence="3" id="KW-1185">Reference proteome</keyword>
<gene>
    <name evidence="2" type="ORF">GCM10012287_05050</name>
</gene>
<organism evidence="2 3">
    <name type="scientific">Streptomyces daqingensis</name>
    <dbReference type="NCBI Taxonomy" id="1472640"/>
    <lineage>
        <taxon>Bacteria</taxon>
        <taxon>Bacillati</taxon>
        <taxon>Actinomycetota</taxon>
        <taxon>Actinomycetes</taxon>
        <taxon>Kitasatosporales</taxon>
        <taxon>Streptomycetaceae</taxon>
        <taxon>Streptomyces</taxon>
    </lineage>
</organism>
<sequence length="97" mass="9993">MTIASARRVPAEAIVRPSPPIGTSARAGAGVTEVPGWRRDLAGCPSRGTGAPVRAPLRLLQDAWAPGRGGAEDDAGLRLAQRSELGSEGRPHYDAVG</sequence>
<proteinExistence type="predicted"/>
<accession>A0ABQ2LTS0</accession>
<evidence type="ECO:0000256" key="1">
    <source>
        <dbReference type="SAM" id="MobiDB-lite"/>
    </source>
</evidence>
<dbReference type="EMBL" id="BMMP01000002">
    <property type="protein sequence ID" value="GGO42983.1"/>
    <property type="molecule type" value="Genomic_DNA"/>
</dbReference>
<name>A0ABQ2LTS0_9ACTN</name>
<feature type="region of interest" description="Disordered" evidence="1">
    <location>
        <begin position="65"/>
        <end position="97"/>
    </location>
</feature>